<accession>A0A0C9VWH4</accession>
<sequence>MQWKYTPLAEGLGYYSDWHVADSPLVWLYEPVSIGTGPNTLAIFTVGNNQDLWQTNFNLQTTADISPWVSLGGRASCPPVVALRKHFVHIFYVGVDHMLYHKMWDGGKYIPANKGEFEKIGGPFLGGPLHSLAAVSATPDTITVFGIGAKDSKLYRYDWTEGKGWGKADVLPGLWADSLKAVTVASPYWDVFGLSIGGGINHVHFNAEDPYEFEEIPGEYIGLEAISSKPHRIDLFPLPSNHTPIHKVWESGKWISETSLGGWALYPLKAVTHTPGSLAVYCIGNSTLYAQVCNRQTGKWSGWVAMGGTMWVNVG</sequence>
<proteinExistence type="predicted"/>
<organism evidence="1 2">
    <name type="scientific">Sphaerobolus stellatus (strain SS14)</name>
    <dbReference type="NCBI Taxonomy" id="990650"/>
    <lineage>
        <taxon>Eukaryota</taxon>
        <taxon>Fungi</taxon>
        <taxon>Dikarya</taxon>
        <taxon>Basidiomycota</taxon>
        <taxon>Agaricomycotina</taxon>
        <taxon>Agaricomycetes</taxon>
        <taxon>Phallomycetidae</taxon>
        <taxon>Geastrales</taxon>
        <taxon>Sphaerobolaceae</taxon>
        <taxon>Sphaerobolus</taxon>
    </lineage>
</organism>
<evidence type="ECO:0000313" key="2">
    <source>
        <dbReference type="Proteomes" id="UP000054279"/>
    </source>
</evidence>
<dbReference type="Gene3D" id="2.120.10.70">
    <property type="entry name" value="Fucose-specific lectin"/>
    <property type="match status" value="1"/>
</dbReference>
<evidence type="ECO:0000313" key="1">
    <source>
        <dbReference type="EMBL" id="KIJ48112.1"/>
    </source>
</evidence>
<evidence type="ECO:0008006" key="3">
    <source>
        <dbReference type="Google" id="ProtNLM"/>
    </source>
</evidence>
<dbReference type="Proteomes" id="UP000054279">
    <property type="component" value="Unassembled WGS sequence"/>
</dbReference>
<gene>
    <name evidence="1" type="ORF">M422DRAFT_163040</name>
</gene>
<dbReference type="EMBL" id="KN837099">
    <property type="protein sequence ID" value="KIJ48112.1"/>
    <property type="molecule type" value="Genomic_DNA"/>
</dbReference>
<protein>
    <recommendedName>
        <fullName evidence="3">Fucose-specific lectin</fullName>
    </recommendedName>
</protein>
<name>A0A0C9VWH4_SPHS4</name>
<keyword evidence="2" id="KW-1185">Reference proteome</keyword>
<dbReference type="AlphaFoldDB" id="A0A0C9VWH4"/>
<dbReference type="HOGENOM" id="CLU_056798_0_0_1"/>
<dbReference type="SUPFAM" id="SSF89372">
    <property type="entry name" value="Fucose-specific lectin"/>
    <property type="match status" value="2"/>
</dbReference>
<reference evidence="1 2" key="1">
    <citation type="submission" date="2014-06" db="EMBL/GenBank/DDBJ databases">
        <title>Evolutionary Origins and Diversification of the Mycorrhizal Mutualists.</title>
        <authorList>
            <consortium name="DOE Joint Genome Institute"/>
            <consortium name="Mycorrhizal Genomics Consortium"/>
            <person name="Kohler A."/>
            <person name="Kuo A."/>
            <person name="Nagy L.G."/>
            <person name="Floudas D."/>
            <person name="Copeland A."/>
            <person name="Barry K.W."/>
            <person name="Cichocki N."/>
            <person name="Veneault-Fourrey C."/>
            <person name="LaButti K."/>
            <person name="Lindquist E.A."/>
            <person name="Lipzen A."/>
            <person name="Lundell T."/>
            <person name="Morin E."/>
            <person name="Murat C."/>
            <person name="Riley R."/>
            <person name="Ohm R."/>
            <person name="Sun H."/>
            <person name="Tunlid A."/>
            <person name="Henrissat B."/>
            <person name="Grigoriev I.V."/>
            <person name="Hibbett D.S."/>
            <person name="Martin F."/>
        </authorList>
    </citation>
    <scope>NUCLEOTIDE SEQUENCE [LARGE SCALE GENOMIC DNA]</scope>
    <source>
        <strain evidence="1 2">SS14</strain>
    </source>
</reference>
<dbReference type="OrthoDB" id="2869836at2759"/>